<gene>
    <name evidence="2" type="ORF">Uis4E_0802</name>
</gene>
<comment type="caution">
    <text evidence="2">The sequence shown here is derived from an EMBL/GenBank/DDBJ whole genome shotgun (WGS) entry which is preliminary data.</text>
</comment>
<sequence length="516" mass="55103">MGNVFDYVAVERRPLTDPDAPFNEVDALVFASLSYEDVARLSPTLALDETKGAGSGKRGGLGGSFAARLRAFEPRHPWLWIKGLVREPFESVTLAEAEQALRRELDGGSGDGDTGTGGDADGAAGRVRDDVTGDGDGNSNSNGNGEHTPDTPAPADTGKPDVQMVGLTDPNETHDFFAAVAASPRFAATRLGAVVEHVNPGEQTQFAAMTFRLPDGRDWRGRPRVKDPTRRGTLVIAFRGTDDSLIGWKEDFNMAFQYPVPAQRAASAYLDMVARLWRGDIVLTGHSKGGNLAVYAAMNADDEVRRRIRHVYSLDGPGFPPNVVTSRQYLDIQPQVTKIVPSSSIVGQIFETPEPCRVVTSDSDGIMQHFSFSWQVEGDRFVTEPDLASSSQLFNQSLNAWMAGLTIEQRERAVDALFAVLHANGATTFSEVMAGFPASIPAMIASMLGLPAQDRRHLLEAVAILVRATMARSRRRGGSVGASGGTVDRTDTADAAAKTGAAAKADAADDSDVSAA</sequence>
<evidence type="ECO:0008006" key="4">
    <source>
        <dbReference type="Google" id="ProtNLM"/>
    </source>
</evidence>
<dbReference type="InterPro" id="IPR024499">
    <property type="entry name" value="Mbeg1-like"/>
</dbReference>
<reference evidence="2 3" key="1">
    <citation type="submission" date="2017-07" db="EMBL/GenBank/DDBJ databases">
        <title>Bifidobacterium novel species.</title>
        <authorList>
            <person name="Lugli G.A."/>
            <person name="Milani C."/>
            <person name="Duranti S."/>
            <person name="Mangifesta M."/>
        </authorList>
    </citation>
    <scope>NUCLEOTIDE SEQUENCE [LARGE SCALE GENOMIC DNA]</scope>
    <source>
        <strain evidence="2 3">77</strain>
    </source>
</reference>
<accession>A0A2N5J4D8</accession>
<dbReference type="Gene3D" id="3.40.50.1820">
    <property type="entry name" value="alpha/beta hydrolase"/>
    <property type="match status" value="1"/>
</dbReference>
<feature type="region of interest" description="Disordered" evidence="1">
    <location>
        <begin position="104"/>
        <end position="166"/>
    </location>
</feature>
<feature type="compositionally biased region" description="Gly residues" evidence="1">
    <location>
        <begin position="107"/>
        <end position="120"/>
    </location>
</feature>
<evidence type="ECO:0000256" key="1">
    <source>
        <dbReference type="SAM" id="MobiDB-lite"/>
    </source>
</evidence>
<dbReference type="SUPFAM" id="SSF53474">
    <property type="entry name" value="alpha/beta-Hydrolases"/>
    <property type="match status" value="1"/>
</dbReference>
<feature type="region of interest" description="Disordered" evidence="1">
    <location>
        <begin position="476"/>
        <end position="516"/>
    </location>
</feature>
<evidence type="ECO:0000313" key="2">
    <source>
        <dbReference type="EMBL" id="PLS29068.1"/>
    </source>
</evidence>
<dbReference type="RefSeq" id="WP_243394318.1">
    <property type="nucleotide sequence ID" value="NZ_NMWT01000009.1"/>
</dbReference>
<protein>
    <recommendedName>
        <fullName evidence="4">Alpha/beta hydrolase</fullName>
    </recommendedName>
</protein>
<dbReference type="Proteomes" id="UP000235034">
    <property type="component" value="Unassembled WGS sequence"/>
</dbReference>
<dbReference type="AlphaFoldDB" id="A0A2N5J4D8"/>
<keyword evidence="3" id="KW-1185">Reference proteome</keyword>
<name>A0A2N5J4D8_9BIFI</name>
<evidence type="ECO:0000313" key="3">
    <source>
        <dbReference type="Proteomes" id="UP000235034"/>
    </source>
</evidence>
<proteinExistence type="predicted"/>
<organism evidence="2 3">
    <name type="scientific">Bifidobacterium parmae</name>
    <dbReference type="NCBI Taxonomy" id="361854"/>
    <lineage>
        <taxon>Bacteria</taxon>
        <taxon>Bacillati</taxon>
        <taxon>Actinomycetota</taxon>
        <taxon>Actinomycetes</taxon>
        <taxon>Bifidobacteriales</taxon>
        <taxon>Bifidobacteriaceae</taxon>
        <taxon>Bifidobacterium</taxon>
    </lineage>
</organism>
<dbReference type="Pfam" id="PF11187">
    <property type="entry name" value="Mbeg1-like"/>
    <property type="match status" value="1"/>
</dbReference>
<dbReference type="EMBL" id="NMWT01000009">
    <property type="protein sequence ID" value="PLS29068.1"/>
    <property type="molecule type" value="Genomic_DNA"/>
</dbReference>
<feature type="compositionally biased region" description="Low complexity" evidence="1">
    <location>
        <begin position="493"/>
        <end position="505"/>
    </location>
</feature>
<dbReference type="InterPro" id="IPR029058">
    <property type="entry name" value="AB_hydrolase_fold"/>
</dbReference>